<feature type="region of interest" description="Disordered" evidence="1">
    <location>
        <begin position="1"/>
        <end position="50"/>
    </location>
</feature>
<dbReference type="AlphaFoldDB" id="A0A8E0RTM6"/>
<accession>A0A8E0RTM6</accession>
<organism evidence="2 3">
    <name type="scientific">Fasciolopsis buskii</name>
    <dbReference type="NCBI Taxonomy" id="27845"/>
    <lineage>
        <taxon>Eukaryota</taxon>
        <taxon>Metazoa</taxon>
        <taxon>Spiralia</taxon>
        <taxon>Lophotrochozoa</taxon>
        <taxon>Platyhelminthes</taxon>
        <taxon>Trematoda</taxon>
        <taxon>Digenea</taxon>
        <taxon>Plagiorchiida</taxon>
        <taxon>Echinostomata</taxon>
        <taxon>Echinostomatoidea</taxon>
        <taxon>Fasciolidae</taxon>
        <taxon>Fasciolopsis</taxon>
    </lineage>
</organism>
<dbReference type="Proteomes" id="UP000728185">
    <property type="component" value="Unassembled WGS sequence"/>
</dbReference>
<sequence length="337" mass="37493">MLNHLSSLESSKPMDTGTHRSHQLSHRSSVIYPQPPPMSPPPPPPPSALATCTRQEDALEMTSLMSDYSQNHPQPQQHHVLSSNVPYYPIPPAQQGSTRMMVEHHPAYWAAPHSQLAMTGSKYSGQFIPVNYYPSNSTMPNVPYGLKREPPTECDMLDQGVTMGQKEHLLQARKPVSVIPDMNSLPYHSLPPPSFAISPGAYMDGAHQANAQYLNDQQQKQQPQQFFNPIQSHPVQTVDGDLNRGYFSAYPVYPTSIAPHISTPGFQVPTLYDPGLGTPPMNHGPTYSLDPRIPASRSVEQDYAHREKLCGSLQSENKYELQVTLNVPVLLPFTFDH</sequence>
<evidence type="ECO:0000313" key="3">
    <source>
        <dbReference type="Proteomes" id="UP000728185"/>
    </source>
</evidence>
<dbReference type="EMBL" id="LUCM01008130">
    <property type="protein sequence ID" value="KAA0188914.1"/>
    <property type="molecule type" value="Genomic_DNA"/>
</dbReference>
<dbReference type="OrthoDB" id="9998697at2759"/>
<feature type="compositionally biased region" description="Polar residues" evidence="1">
    <location>
        <begin position="1"/>
        <end position="10"/>
    </location>
</feature>
<feature type="compositionally biased region" description="Pro residues" evidence="1">
    <location>
        <begin position="33"/>
        <end position="47"/>
    </location>
</feature>
<keyword evidence="3" id="KW-1185">Reference proteome</keyword>
<name>A0A8E0RTM6_9TREM</name>
<proteinExistence type="predicted"/>
<gene>
    <name evidence="2" type="ORF">FBUS_04665</name>
</gene>
<protein>
    <submittedName>
        <fullName evidence="2">Uncharacterized protein</fullName>
    </submittedName>
</protein>
<reference evidence="2" key="1">
    <citation type="submission" date="2019-05" db="EMBL/GenBank/DDBJ databases">
        <title>Annotation for the trematode Fasciolopsis buski.</title>
        <authorList>
            <person name="Choi Y.-J."/>
        </authorList>
    </citation>
    <scope>NUCLEOTIDE SEQUENCE</scope>
    <source>
        <strain evidence="2">HT</strain>
        <tissue evidence="2">Whole worm</tissue>
    </source>
</reference>
<comment type="caution">
    <text evidence="2">The sequence shown here is derived from an EMBL/GenBank/DDBJ whole genome shotgun (WGS) entry which is preliminary data.</text>
</comment>
<evidence type="ECO:0000313" key="2">
    <source>
        <dbReference type="EMBL" id="KAA0188914.1"/>
    </source>
</evidence>
<evidence type="ECO:0000256" key="1">
    <source>
        <dbReference type="SAM" id="MobiDB-lite"/>
    </source>
</evidence>